<keyword evidence="2" id="KW-1133">Transmembrane helix</keyword>
<feature type="coiled-coil region" evidence="1">
    <location>
        <begin position="46"/>
        <end position="73"/>
    </location>
</feature>
<gene>
    <name evidence="3" type="ORF">CDV28_12128</name>
</gene>
<dbReference type="Proteomes" id="UP000316238">
    <property type="component" value="Unassembled WGS sequence"/>
</dbReference>
<reference evidence="3" key="1">
    <citation type="submission" date="2017-07" db="EMBL/GenBank/DDBJ databases">
        <title>The cable genome - Insights into the physiology and evolution of filamentous bacteria capable of sulfide oxidation via long distance electron transfer.</title>
        <authorList>
            <person name="Thorup C."/>
            <person name="Bjerg J.T."/>
            <person name="Schreiber L."/>
            <person name="Nielsen L.P."/>
            <person name="Kjeldsen K.U."/>
            <person name="Boesen T."/>
            <person name="Boggild A."/>
            <person name="Meysman F."/>
            <person name="Geelhoed J."/>
            <person name="Schramm A."/>
        </authorList>
    </citation>
    <scope>NUCLEOTIDE SEQUENCE [LARGE SCALE GENOMIC DNA]</scope>
    <source>
        <strain evidence="3">GS</strain>
    </source>
</reference>
<name>A0A521G0S9_9BACT</name>
<evidence type="ECO:0000256" key="2">
    <source>
        <dbReference type="SAM" id="Phobius"/>
    </source>
</evidence>
<dbReference type="Pfam" id="PF04612">
    <property type="entry name" value="T2SSM"/>
    <property type="match status" value="1"/>
</dbReference>
<dbReference type="EMBL" id="NQJD01000021">
    <property type="protein sequence ID" value="TAA74634.1"/>
    <property type="molecule type" value="Genomic_DNA"/>
</dbReference>
<keyword evidence="2" id="KW-0472">Membrane</keyword>
<dbReference type="InterPro" id="IPR007690">
    <property type="entry name" value="T2SS_GspM"/>
</dbReference>
<dbReference type="GO" id="GO:0015628">
    <property type="term" value="P:protein secretion by the type II secretion system"/>
    <property type="evidence" value="ECO:0007669"/>
    <property type="project" value="InterPro"/>
</dbReference>
<evidence type="ECO:0000313" key="4">
    <source>
        <dbReference type="Proteomes" id="UP000316238"/>
    </source>
</evidence>
<keyword evidence="2" id="KW-0812">Transmembrane</keyword>
<sequence>MRQLSQKDRRALLFCVAALLLFGLFQFVLFPLLDGRKRLERGIANRKKAVAEMQAMQSEIKQFSRQNSSLGERVTQRPESFSLFSFLEKKGEEAKVKDNILYIKPSDTISDEGRLQQVAVEMKLQAVPIDRLVALLELIESPENIVEIERISILTNKKEQGGLDAVMRVVSLMQQAKQGGE</sequence>
<organism evidence="3 4">
    <name type="scientific">Candidatus Electronema aureum</name>
    <dbReference type="NCBI Taxonomy" id="2005002"/>
    <lineage>
        <taxon>Bacteria</taxon>
        <taxon>Pseudomonadati</taxon>
        <taxon>Thermodesulfobacteriota</taxon>
        <taxon>Desulfobulbia</taxon>
        <taxon>Desulfobulbales</taxon>
        <taxon>Desulfobulbaceae</taxon>
        <taxon>Candidatus Electronema</taxon>
    </lineage>
</organism>
<dbReference type="AlphaFoldDB" id="A0A521G0S9"/>
<protein>
    <submittedName>
        <fullName evidence="3">General secretion pathway protein M</fullName>
    </submittedName>
</protein>
<keyword evidence="4" id="KW-1185">Reference proteome</keyword>
<dbReference type="GO" id="GO:0015627">
    <property type="term" value="C:type II protein secretion system complex"/>
    <property type="evidence" value="ECO:0007669"/>
    <property type="project" value="InterPro"/>
</dbReference>
<keyword evidence="1" id="KW-0175">Coiled coil</keyword>
<proteinExistence type="predicted"/>
<comment type="caution">
    <text evidence="3">The sequence shown here is derived from an EMBL/GenBank/DDBJ whole genome shotgun (WGS) entry which is preliminary data.</text>
</comment>
<accession>A0A521G0S9</accession>
<evidence type="ECO:0000256" key="1">
    <source>
        <dbReference type="SAM" id="Coils"/>
    </source>
</evidence>
<evidence type="ECO:0000313" key="3">
    <source>
        <dbReference type="EMBL" id="TAA74634.1"/>
    </source>
</evidence>
<feature type="transmembrane region" description="Helical" evidence="2">
    <location>
        <begin position="12"/>
        <end position="33"/>
    </location>
</feature>